<evidence type="ECO:0000313" key="1">
    <source>
        <dbReference type="EMBL" id="GEO43133.1"/>
    </source>
</evidence>
<accession>A0A512E328</accession>
<sequence length="87" mass="9472">MTVERGTIRMGLCFDHALSPEEQQQIETRISQLLHAADSEAILELVRFEGEPGCPTRMTATILAAPAFGERLREAFGGNAALDITEA</sequence>
<dbReference type="EMBL" id="BJYZ01000064">
    <property type="protein sequence ID" value="GEO43133.1"/>
    <property type="molecule type" value="Genomic_DNA"/>
</dbReference>
<dbReference type="Proteomes" id="UP000321523">
    <property type="component" value="Unassembled WGS sequence"/>
</dbReference>
<organism evidence="1 2">
    <name type="scientific">Skermanella aerolata</name>
    <dbReference type="NCBI Taxonomy" id="393310"/>
    <lineage>
        <taxon>Bacteria</taxon>
        <taxon>Pseudomonadati</taxon>
        <taxon>Pseudomonadota</taxon>
        <taxon>Alphaproteobacteria</taxon>
        <taxon>Rhodospirillales</taxon>
        <taxon>Azospirillaceae</taxon>
        <taxon>Skermanella</taxon>
    </lineage>
</organism>
<proteinExistence type="predicted"/>
<reference evidence="1 2" key="1">
    <citation type="submission" date="2019-07" db="EMBL/GenBank/DDBJ databases">
        <title>Whole genome shotgun sequence of Skermanella aerolata NBRC 106429.</title>
        <authorList>
            <person name="Hosoyama A."/>
            <person name="Uohara A."/>
            <person name="Ohji S."/>
            <person name="Ichikawa N."/>
        </authorList>
    </citation>
    <scope>NUCLEOTIDE SEQUENCE [LARGE SCALE GENOMIC DNA]</scope>
    <source>
        <strain evidence="1 2">NBRC 106429</strain>
    </source>
</reference>
<comment type="caution">
    <text evidence="1">The sequence shown here is derived from an EMBL/GenBank/DDBJ whole genome shotgun (WGS) entry which is preliminary data.</text>
</comment>
<keyword evidence="2" id="KW-1185">Reference proteome</keyword>
<dbReference type="AlphaFoldDB" id="A0A512E328"/>
<protein>
    <submittedName>
        <fullName evidence="1">Uncharacterized protein</fullName>
    </submittedName>
</protein>
<name>A0A512E328_9PROT</name>
<gene>
    <name evidence="1" type="ORF">SAE02_72810</name>
</gene>
<dbReference type="RefSeq" id="WP_147041230.1">
    <property type="nucleotide sequence ID" value="NZ_BJYZ01000064.1"/>
</dbReference>
<evidence type="ECO:0000313" key="2">
    <source>
        <dbReference type="Proteomes" id="UP000321523"/>
    </source>
</evidence>